<keyword evidence="1" id="KW-0472">Membrane</keyword>
<evidence type="ECO:0008006" key="6">
    <source>
        <dbReference type="Google" id="ProtNLM"/>
    </source>
</evidence>
<dbReference type="Proteomes" id="UP000298057">
    <property type="component" value="Unassembled WGS sequence"/>
</dbReference>
<reference evidence="4 5" key="2">
    <citation type="journal article" date="2019" name="PLoS Negl. Trop. Dis.">
        <title>Revisiting the worldwide diversity of Leptospira species in the environment.</title>
        <authorList>
            <person name="Vincent A.T."/>
            <person name="Schiettekatte O."/>
            <person name="Bourhy P."/>
            <person name="Veyrier F.J."/>
            <person name="Picardeau M."/>
        </authorList>
    </citation>
    <scope>NUCLEOTIDE SEQUENCE [LARGE SCALE GENOMIC DNA]</scope>
    <source>
        <strain evidence="2 4">201702405</strain>
        <strain evidence="5">201702406</strain>
    </source>
</reference>
<protein>
    <recommendedName>
        <fullName evidence="6">Lipoprotein</fullName>
    </recommendedName>
</protein>
<dbReference type="Proteomes" id="UP000297832">
    <property type="component" value="Unassembled WGS sequence"/>
</dbReference>
<evidence type="ECO:0000313" key="5">
    <source>
        <dbReference type="Proteomes" id="UP000298057"/>
    </source>
</evidence>
<organism evidence="2 4">
    <name type="scientific">Leptospira selangorensis</name>
    <dbReference type="NCBI Taxonomy" id="2484982"/>
    <lineage>
        <taxon>Bacteria</taxon>
        <taxon>Pseudomonadati</taxon>
        <taxon>Spirochaetota</taxon>
        <taxon>Spirochaetia</taxon>
        <taxon>Leptospirales</taxon>
        <taxon>Leptospiraceae</taxon>
        <taxon>Leptospira</taxon>
    </lineage>
</organism>
<accession>A0A5F2BVE7</accession>
<keyword evidence="5" id="KW-1185">Reference proteome</keyword>
<reference evidence="3" key="1">
    <citation type="submission" date="2018-10" db="EMBL/GenBank/DDBJ databases">
        <authorList>
            <person name="Vincent A.T."/>
            <person name="Schiettekatte O."/>
            <person name="Bourhy P."/>
            <person name="Veyrier F.J."/>
            <person name="Picardeau M."/>
        </authorList>
    </citation>
    <scope>NUCLEOTIDE SEQUENCE</scope>
    <source>
        <strain evidence="3">201702406</strain>
    </source>
</reference>
<evidence type="ECO:0000256" key="1">
    <source>
        <dbReference type="SAM" id="Phobius"/>
    </source>
</evidence>
<dbReference type="PROSITE" id="PS51257">
    <property type="entry name" value="PROKAR_LIPOPROTEIN"/>
    <property type="match status" value="1"/>
</dbReference>
<feature type="transmembrane region" description="Helical" evidence="1">
    <location>
        <begin position="9"/>
        <end position="30"/>
    </location>
</feature>
<dbReference type="AlphaFoldDB" id="A0A5F2BVE7"/>
<dbReference type="RefSeq" id="WP_135651666.1">
    <property type="nucleotide sequence ID" value="NZ_RQGV01000025.1"/>
</dbReference>
<evidence type="ECO:0000313" key="3">
    <source>
        <dbReference type="EMBL" id="TGM11016.1"/>
    </source>
</evidence>
<evidence type="ECO:0000313" key="2">
    <source>
        <dbReference type="EMBL" id="TGM10685.1"/>
    </source>
</evidence>
<keyword evidence="1" id="KW-1133">Transmembrane helix</keyword>
<dbReference type="EMBL" id="RQGU01000164">
    <property type="protein sequence ID" value="TGM11016.1"/>
    <property type="molecule type" value="Genomic_DNA"/>
</dbReference>
<gene>
    <name evidence="2" type="ORF">EHQ81_18840</name>
    <name evidence="3" type="ORF">EHQ82_21360</name>
</gene>
<proteinExistence type="predicted"/>
<name>A0A5F2BVE7_9LEPT</name>
<dbReference type="EMBL" id="RQGV01000025">
    <property type="protein sequence ID" value="TGM10685.1"/>
    <property type="molecule type" value="Genomic_DNA"/>
</dbReference>
<comment type="caution">
    <text evidence="2">The sequence shown here is derived from an EMBL/GenBank/DDBJ whole genome shotgun (WGS) entry which is preliminary data.</text>
</comment>
<sequence>MITIVKRTLAISTFLFLNSILFSCLFYMYMTSERPLYTSKDIVDEIKRLEELSSIKIVDEHGINSEIMFFSYEHKIKNLIRRILDKTSLTNYGSESGNEYRIALGETSKRIIFRTFIIGDHVYGINIRFLNFEQNDQEIIFIKLSKIFRNIEIFTF</sequence>
<evidence type="ECO:0000313" key="4">
    <source>
        <dbReference type="Proteomes" id="UP000297832"/>
    </source>
</evidence>
<keyword evidence="1" id="KW-0812">Transmembrane</keyword>